<reference evidence="1" key="1">
    <citation type="journal article" date="2005" name="PLoS Comput. Biol.">
        <title>Recognition of unknown conserved alternatively spliced exons.</title>
        <authorList>
            <person name="Ohler U."/>
            <person name="Shomron N."/>
            <person name="Burge C.B."/>
        </authorList>
    </citation>
    <scope>NUCLEOTIDE SEQUENCE</scope>
</reference>
<feature type="non-terminal residue" evidence="1">
    <location>
        <position position="1"/>
    </location>
</feature>
<gene>
    <name evidence="1" type="primary">SON</name>
</gene>
<organism evidence="1">
    <name type="scientific">Homo sapiens</name>
    <name type="common">Human</name>
    <dbReference type="NCBI Taxonomy" id="9606"/>
    <lineage>
        <taxon>Eukaryota</taxon>
        <taxon>Metazoa</taxon>
        <taxon>Chordata</taxon>
        <taxon>Craniata</taxon>
        <taxon>Vertebrata</taxon>
        <taxon>Euteleostomi</taxon>
        <taxon>Mammalia</taxon>
        <taxon>Eutheria</taxon>
        <taxon>Euarchontoglires</taxon>
        <taxon>Primates</taxon>
        <taxon>Haplorrhini</taxon>
        <taxon>Catarrhini</taxon>
        <taxon>Hominidae</taxon>
        <taxon>Homo</taxon>
    </lineage>
</organism>
<dbReference type="AlphaFoldDB" id="Q3YL85"/>
<accession>Q3YL85</accession>
<protein>
    <submittedName>
        <fullName evidence="1">SON protein SON3</fullName>
    </submittedName>
</protein>
<dbReference type="EMBL" id="DQ102771">
    <property type="protein sequence ID" value="AAZ78117.1"/>
    <property type="molecule type" value="mRNA"/>
</dbReference>
<name>Q3YL85_HUMAN</name>
<dbReference type="ChiTaRS" id="SON">
    <property type="organism name" value="human"/>
</dbReference>
<sequence>VFPGKEGRMNLEVSKRHSRCVASRQLISKHQLSLYTSTLHGLHQIRN</sequence>
<proteinExistence type="evidence at transcript level"/>
<dbReference type="OrthoDB" id="786951at2759"/>
<evidence type="ECO:0000313" key="1">
    <source>
        <dbReference type="EMBL" id="AAZ78117.1"/>
    </source>
</evidence>